<feature type="transmembrane region" description="Helical" evidence="9">
    <location>
        <begin position="32"/>
        <end position="51"/>
    </location>
</feature>
<keyword evidence="5 9" id="KW-1133">Transmembrane helix</keyword>
<evidence type="ECO:0000256" key="1">
    <source>
        <dbReference type="ARBA" id="ARBA00004651"/>
    </source>
</evidence>
<evidence type="ECO:0000256" key="3">
    <source>
        <dbReference type="ARBA" id="ARBA00022679"/>
    </source>
</evidence>
<name>A0ABP5U9Y7_9ACTN</name>
<dbReference type="Proteomes" id="UP001501444">
    <property type="component" value="Unassembled WGS sequence"/>
</dbReference>
<sequence>MTAAQPPDAPAMATDNAPPTPHLRWRRAIEHGLAVAGALATGATLAVLVAQPDAVAPGLTGPTRAVVFVGAAWLVFAVGGWLVRRLPLRTATVLILLGGAVLPLAAASAPPRSSDDMYRYIWDGQVQAAGIDPYRYVPAAPELTGLRNDFLWPPNANWCVPADAVDPDRGRPLAAGCTVINRPTVHTIYPPVAQALFAAVHVVSPPHSRQLPLQLVMAGFALATTILLLIGLRATGVDPRLAVLWAWCPTVALEAGNNAHVDVAAAFLTGLALLVLARARTRRASTLGGALLGLAVATKLTPLLITPAVLRRRPVLVATAIATALAAVYLPHLLAVGTQVIGYIPGYLTEEGYATGARFPLLTLFMPTTWAGPVAVAVLAVVALHSVRTADPDRPWLAATTMTGTALLVAAPSYPWYALLLVLLVALGGRTEWLAVAAAAYLAQYAPNLHLTTASTQRIGYAAALAVVIVAALHRHRSRTAPTPQTPGVDT</sequence>
<evidence type="ECO:0000256" key="9">
    <source>
        <dbReference type="SAM" id="Phobius"/>
    </source>
</evidence>
<feature type="region of interest" description="Disordered" evidence="8">
    <location>
        <begin position="1"/>
        <end position="20"/>
    </location>
</feature>
<evidence type="ECO:0000256" key="6">
    <source>
        <dbReference type="ARBA" id="ARBA00023136"/>
    </source>
</evidence>
<accession>A0ABP5U9Y7</accession>
<keyword evidence="11" id="KW-1185">Reference proteome</keyword>
<feature type="transmembrane region" description="Helical" evidence="9">
    <location>
        <begin position="63"/>
        <end position="83"/>
    </location>
</feature>
<keyword evidence="2" id="KW-1003">Cell membrane</keyword>
<organism evidence="10 11">
    <name type="scientific">Dactylosporangium salmoneum</name>
    <dbReference type="NCBI Taxonomy" id="53361"/>
    <lineage>
        <taxon>Bacteria</taxon>
        <taxon>Bacillati</taxon>
        <taxon>Actinomycetota</taxon>
        <taxon>Actinomycetes</taxon>
        <taxon>Micromonosporales</taxon>
        <taxon>Micromonosporaceae</taxon>
        <taxon>Dactylosporangium</taxon>
    </lineage>
</organism>
<evidence type="ECO:0000256" key="4">
    <source>
        <dbReference type="ARBA" id="ARBA00022692"/>
    </source>
</evidence>
<dbReference type="InterPro" id="IPR018584">
    <property type="entry name" value="GT87"/>
</dbReference>
<dbReference type="EMBL" id="BAAARV010000075">
    <property type="protein sequence ID" value="GAA2373980.1"/>
    <property type="molecule type" value="Genomic_DNA"/>
</dbReference>
<feature type="transmembrane region" description="Helical" evidence="9">
    <location>
        <begin position="259"/>
        <end position="277"/>
    </location>
</feature>
<keyword evidence="4 9" id="KW-0812">Transmembrane</keyword>
<gene>
    <name evidence="10" type="ORF">GCM10010170_076820</name>
</gene>
<feature type="transmembrane region" description="Helical" evidence="9">
    <location>
        <begin position="211"/>
        <end position="232"/>
    </location>
</feature>
<evidence type="ECO:0008006" key="12">
    <source>
        <dbReference type="Google" id="ProtNLM"/>
    </source>
</evidence>
<feature type="transmembrane region" description="Helical" evidence="9">
    <location>
        <begin position="90"/>
        <end position="109"/>
    </location>
</feature>
<dbReference type="RefSeq" id="WP_344617549.1">
    <property type="nucleotide sequence ID" value="NZ_BAAARV010000075.1"/>
</dbReference>
<feature type="transmembrane region" description="Helical" evidence="9">
    <location>
        <begin position="289"/>
        <end position="310"/>
    </location>
</feature>
<feature type="transmembrane region" description="Helical" evidence="9">
    <location>
        <begin position="359"/>
        <end position="384"/>
    </location>
</feature>
<feature type="transmembrane region" description="Helical" evidence="9">
    <location>
        <begin position="316"/>
        <end position="338"/>
    </location>
</feature>
<evidence type="ECO:0000313" key="11">
    <source>
        <dbReference type="Proteomes" id="UP001501444"/>
    </source>
</evidence>
<proteinExistence type="inferred from homology"/>
<keyword evidence="3" id="KW-0808">Transferase</keyword>
<evidence type="ECO:0000256" key="5">
    <source>
        <dbReference type="ARBA" id="ARBA00022989"/>
    </source>
</evidence>
<comment type="similarity">
    <text evidence="7">Belongs to the glycosyltransferase 87 family.</text>
</comment>
<protein>
    <recommendedName>
        <fullName evidence="12">DUF2029 domain-containing protein</fullName>
    </recommendedName>
</protein>
<reference evidence="11" key="1">
    <citation type="journal article" date="2019" name="Int. J. Syst. Evol. Microbiol.">
        <title>The Global Catalogue of Microorganisms (GCM) 10K type strain sequencing project: providing services to taxonomists for standard genome sequencing and annotation.</title>
        <authorList>
            <consortium name="The Broad Institute Genomics Platform"/>
            <consortium name="The Broad Institute Genome Sequencing Center for Infectious Disease"/>
            <person name="Wu L."/>
            <person name="Ma J."/>
        </authorList>
    </citation>
    <scope>NUCLEOTIDE SEQUENCE [LARGE SCALE GENOMIC DNA]</scope>
    <source>
        <strain evidence="11">JCM 3272</strain>
    </source>
</reference>
<evidence type="ECO:0000313" key="10">
    <source>
        <dbReference type="EMBL" id="GAA2373980.1"/>
    </source>
</evidence>
<feature type="transmembrane region" description="Helical" evidence="9">
    <location>
        <begin position="455"/>
        <end position="473"/>
    </location>
</feature>
<comment type="caution">
    <text evidence="10">The sequence shown here is derived from an EMBL/GenBank/DDBJ whole genome shotgun (WGS) entry which is preliminary data.</text>
</comment>
<dbReference type="Pfam" id="PF09594">
    <property type="entry name" value="GT87"/>
    <property type="match status" value="1"/>
</dbReference>
<keyword evidence="6 9" id="KW-0472">Membrane</keyword>
<evidence type="ECO:0000256" key="8">
    <source>
        <dbReference type="SAM" id="MobiDB-lite"/>
    </source>
</evidence>
<evidence type="ECO:0000256" key="2">
    <source>
        <dbReference type="ARBA" id="ARBA00022475"/>
    </source>
</evidence>
<evidence type="ECO:0000256" key="7">
    <source>
        <dbReference type="ARBA" id="ARBA00024033"/>
    </source>
</evidence>
<comment type="subcellular location">
    <subcellularLocation>
        <location evidence="1">Cell membrane</location>
        <topology evidence="1">Multi-pass membrane protein</topology>
    </subcellularLocation>
</comment>
<dbReference type="Pfam" id="PF26314">
    <property type="entry name" value="MptA_B_family"/>
    <property type="match status" value="1"/>
</dbReference>